<dbReference type="SUPFAM" id="SSF48452">
    <property type="entry name" value="TPR-like"/>
    <property type="match status" value="2"/>
</dbReference>
<dbReference type="SUPFAM" id="SSF55874">
    <property type="entry name" value="ATPase domain of HSP90 chaperone/DNA topoisomerase II/histidine kinase"/>
    <property type="match status" value="1"/>
</dbReference>
<keyword evidence="6" id="KW-0812">Transmembrane</keyword>
<dbReference type="EC" id="2.7.13.3" evidence="2"/>
<dbReference type="Pfam" id="PF02518">
    <property type="entry name" value="HATPase_c"/>
    <property type="match status" value="1"/>
</dbReference>
<dbReference type="CDD" id="cd16917">
    <property type="entry name" value="HATPase_UhpB-NarQ-NarX-like"/>
    <property type="match status" value="1"/>
</dbReference>
<dbReference type="InterPro" id="IPR003594">
    <property type="entry name" value="HATPase_dom"/>
</dbReference>
<dbReference type="Gene3D" id="3.30.565.10">
    <property type="entry name" value="Histidine kinase-like ATPase, C-terminal domain"/>
    <property type="match status" value="1"/>
</dbReference>
<evidence type="ECO:0000256" key="2">
    <source>
        <dbReference type="ARBA" id="ARBA00012438"/>
    </source>
</evidence>
<evidence type="ECO:0000256" key="1">
    <source>
        <dbReference type="ARBA" id="ARBA00000085"/>
    </source>
</evidence>
<keyword evidence="6" id="KW-0472">Membrane</keyword>
<protein>
    <recommendedName>
        <fullName evidence="2">histidine kinase</fullName>
        <ecNumber evidence="2">2.7.13.3</ecNumber>
    </recommendedName>
</protein>
<dbReference type="SMART" id="SM00387">
    <property type="entry name" value="HATPase_c"/>
    <property type="match status" value="1"/>
</dbReference>
<dbReference type="RefSeq" id="WP_182205447.1">
    <property type="nucleotide sequence ID" value="NZ_JACGLT010000007.1"/>
</dbReference>
<dbReference type="InterPro" id="IPR011990">
    <property type="entry name" value="TPR-like_helical_dom_sf"/>
</dbReference>
<comment type="caution">
    <text evidence="8">The sequence shown here is derived from an EMBL/GenBank/DDBJ whole genome shotgun (WGS) entry which is preliminary data.</text>
</comment>
<organism evidence="8 9">
    <name type="scientific">Gelidibacter maritimus</name>
    <dbReference type="NCBI Taxonomy" id="2761487"/>
    <lineage>
        <taxon>Bacteria</taxon>
        <taxon>Pseudomonadati</taxon>
        <taxon>Bacteroidota</taxon>
        <taxon>Flavobacteriia</taxon>
        <taxon>Flavobacteriales</taxon>
        <taxon>Flavobacteriaceae</taxon>
        <taxon>Gelidibacter</taxon>
    </lineage>
</organism>
<dbReference type="PANTHER" id="PTHR24421:SF10">
    <property type="entry name" value="NITRATE_NITRITE SENSOR PROTEIN NARQ"/>
    <property type="match status" value="1"/>
</dbReference>
<dbReference type="GO" id="GO:0000160">
    <property type="term" value="P:phosphorelay signal transduction system"/>
    <property type="evidence" value="ECO:0007669"/>
    <property type="project" value="UniProtKB-KW"/>
</dbReference>
<proteinExistence type="predicted"/>
<dbReference type="InterPro" id="IPR005467">
    <property type="entry name" value="His_kinase_dom"/>
</dbReference>
<dbReference type="PROSITE" id="PS50109">
    <property type="entry name" value="HIS_KIN"/>
    <property type="match status" value="1"/>
</dbReference>
<dbReference type="GO" id="GO:0004673">
    <property type="term" value="F:protein histidine kinase activity"/>
    <property type="evidence" value="ECO:0007669"/>
    <property type="project" value="UniProtKB-EC"/>
</dbReference>
<accession>A0A7W2R4I8</accession>
<evidence type="ECO:0000256" key="5">
    <source>
        <dbReference type="ARBA" id="ARBA00023012"/>
    </source>
</evidence>
<evidence type="ECO:0000313" key="8">
    <source>
        <dbReference type="EMBL" id="MBA6153145.1"/>
    </source>
</evidence>
<dbReference type="PANTHER" id="PTHR24421">
    <property type="entry name" value="NITRATE/NITRITE SENSOR PROTEIN NARX-RELATED"/>
    <property type="match status" value="1"/>
</dbReference>
<evidence type="ECO:0000256" key="6">
    <source>
        <dbReference type="SAM" id="Phobius"/>
    </source>
</evidence>
<evidence type="ECO:0000256" key="3">
    <source>
        <dbReference type="ARBA" id="ARBA00022679"/>
    </source>
</evidence>
<reference evidence="8 9" key="1">
    <citation type="submission" date="2020-07" db="EMBL/GenBank/DDBJ databases">
        <title>Bacterium isolated from marine sediment.</title>
        <authorList>
            <person name="Shang D."/>
        </authorList>
    </citation>
    <scope>NUCLEOTIDE SEQUENCE [LARGE SCALE GENOMIC DNA]</scope>
    <source>
        <strain evidence="8 9">F6074</strain>
    </source>
</reference>
<dbReference type="PRINTS" id="PR00344">
    <property type="entry name" value="BCTRLSENSOR"/>
</dbReference>
<feature type="domain" description="Histidine kinase" evidence="7">
    <location>
        <begin position="589"/>
        <end position="676"/>
    </location>
</feature>
<evidence type="ECO:0000259" key="7">
    <source>
        <dbReference type="PROSITE" id="PS50109"/>
    </source>
</evidence>
<keyword evidence="4 8" id="KW-0418">Kinase</keyword>
<feature type="transmembrane region" description="Helical" evidence="6">
    <location>
        <begin position="420"/>
        <end position="440"/>
    </location>
</feature>
<gene>
    <name evidence="8" type="ORF">H3Z82_10440</name>
</gene>
<keyword evidence="6" id="KW-1133">Transmembrane helix</keyword>
<dbReference type="Gene3D" id="1.25.40.10">
    <property type="entry name" value="Tetratricopeptide repeat domain"/>
    <property type="match status" value="2"/>
</dbReference>
<keyword evidence="5" id="KW-0902">Two-component regulatory system</keyword>
<evidence type="ECO:0000313" key="9">
    <source>
        <dbReference type="Proteomes" id="UP000541857"/>
    </source>
</evidence>
<dbReference type="InterPro" id="IPR004358">
    <property type="entry name" value="Sig_transdc_His_kin-like_C"/>
</dbReference>
<sequence length="676" mass="77992">MFRLNLLIVLFLFGAKAYSQKILESPEYDSILKFQSLSKNNELSLSDQFAYAKKAVDYANALKVDSVIIKANHNYSLLSIYIGNFDEFKRINFKTLKLSKSINDSLAMAIANHNLGWYHHQNRIQNDSAYFYYTKAYKISEQLELTSRQVEILINISEIQDLEKDYIGSEESAIEAIKLAKHLPEDEYLMESLWLLYTRLGTGATTMKIFEKALEYHETAYGIAKKMKEGFILQLSSENNLAHVHKEMGNYKKALSLYEGILNYKELFDLEPDFYALVLDNVAYARYLNGSKDFEQMEQMFERAYHISDSLNDQVTKLYVTIDLSEFYKGRGLEDQALKYAEESYHLATDISSNDILLESMVLLSELKPGDEGKVYLKEHIKLSDSLLAHERSIRNKFARIEFETDQIELENKRIATEKLWWTISSIVLLVASALVYIIITQRNKNKALKFKQDQQLANEEIYNLMLSQQDKVDGARAEEKRRISQELHDGVLGRLFGARLSLDSYNLNDGKEAAQVRSKYISELKIIEEDIRKISHDLNTDFVAGSKFMDILKVLIKEQCKAYQLMYDFDYTHDIDWDLVSNKVKINIYRMLQESLQNIYKHANAKTVKISIELKKSVICLLINDDGTGFDPNKSKKGIGLKNIKSRVDELNGTVVFQSKINQGTTIKVKIPYTP</sequence>
<keyword evidence="3" id="KW-0808">Transferase</keyword>
<comment type="catalytic activity">
    <reaction evidence="1">
        <text>ATP + protein L-histidine = ADP + protein N-phospho-L-histidine.</text>
        <dbReference type="EC" id="2.7.13.3"/>
    </reaction>
</comment>
<dbReference type="AlphaFoldDB" id="A0A7W2R4I8"/>
<dbReference type="Proteomes" id="UP000541857">
    <property type="component" value="Unassembled WGS sequence"/>
</dbReference>
<dbReference type="EMBL" id="JACGLT010000007">
    <property type="protein sequence ID" value="MBA6153145.1"/>
    <property type="molecule type" value="Genomic_DNA"/>
</dbReference>
<evidence type="ECO:0000256" key="4">
    <source>
        <dbReference type="ARBA" id="ARBA00022777"/>
    </source>
</evidence>
<keyword evidence="9" id="KW-1185">Reference proteome</keyword>
<dbReference type="InterPro" id="IPR050482">
    <property type="entry name" value="Sensor_HK_TwoCompSys"/>
</dbReference>
<dbReference type="InterPro" id="IPR036890">
    <property type="entry name" value="HATPase_C_sf"/>
</dbReference>
<name>A0A7W2R4I8_9FLAO</name>